<dbReference type="PROSITE" id="PS50878">
    <property type="entry name" value="RT_POL"/>
    <property type="match status" value="1"/>
</dbReference>
<reference evidence="2 3" key="1">
    <citation type="submission" date="2021-06" db="EMBL/GenBank/DDBJ databases">
        <title>A haploid diamondback moth (Plutella xylostella L.) genome assembly resolves 31 chromosomes and identifies a diamide resistance mutation.</title>
        <authorList>
            <person name="Ward C.M."/>
            <person name="Perry K.D."/>
            <person name="Baker G."/>
            <person name="Powis K."/>
            <person name="Heckel D.G."/>
            <person name="Baxter S.W."/>
        </authorList>
    </citation>
    <scope>NUCLEOTIDE SEQUENCE [LARGE SCALE GENOMIC DNA]</scope>
    <source>
        <strain evidence="2 3">LV</strain>
        <tissue evidence="2">Single pupa</tissue>
    </source>
</reference>
<comment type="caution">
    <text evidence="2">The sequence shown here is derived from an EMBL/GenBank/DDBJ whole genome shotgun (WGS) entry which is preliminary data.</text>
</comment>
<keyword evidence="3" id="KW-1185">Reference proteome</keyword>
<dbReference type="InterPro" id="IPR000477">
    <property type="entry name" value="RT_dom"/>
</dbReference>
<dbReference type="Proteomes" id="UP000823941">
    <property type="component" value="Chromosome 12"/>
</dbReference>
<evidence type="ECO:0000313" key="3">
    <source>
        <dbReference type="Proteomes" id="UP000823941"/>
    </source>
</evidence>
<feature type="domain" description="Reverse transcriptase" evidence="1">
    <location>
        <begin position="1"/>
        <end position="165"/>
    </location>
</feature>
<dbReference type="InterPro" id="IPR043502">
    <property type="entry name" value="DNA/RNA_pol_sf"/>
</dbReference>
<proteinExistence type="predicted"/>
<gene>
    <name evidence="2" type="ORF">JYU34_008933</name>
</gene>
<organism evidence="2 3">
    <name type="scientific">Plutella xylostella</name>
    <name type="common">Diamondback moth</name>
    <name type="synonym">Plutella maculipennis</name>
    <dbReference type="NCBI Taxonomy" id="51655"/>
    <lineage>
        <taxon>Eukaryota</taxon>
        <taxon>Metazoa</taxon>
        <taxon>Ecdysozoa</taxon>
        <taxon>Arthropoda</taxon>
        <taxon>Hexapoda</taxon>
        <taxon>Insecta</taxon>
        <taxon>Pterygota</taxon>
        <taxon>Neoptera</taxon>
        <taxon>Endopterygota</taxon>
        <taxon>Lepidoptera</taxon>
        <taxon>Glossata</taxon>
        <taxon>Ditrysia</taxon>
        <taxon>Yponomeutoidea</taxon>
        <taxon>Plutellidae</taxon>
        <taxon>Plutella</taxon>
    </lineage>
</organism>
<dbReference type="EMBL" id="JAHIBW010000012">
    <property type="protein sequence ID" value="KAG7306323.1"/>
    <property type="molecule type" value="Genomic_DNA"/>
</dbReference>
<dbReference type="SUPFAM" id="SSF56672">
    <property type="entry name" value="DNA/RNA polymerases"/>
    <property type="match status" value="1"/>
</dbReference>
<dbReference type="PANTHER" id="PTHR33332">
    <property type="entry name" value="REVERSE TRANSCRIPTASE DOMAIN-CONTAINING PROTEIN"/>
    <property type="match status" value="1"/>
</dbReference>
<protein>
    <recommendedName>
        <fullName evidence="1">Reverse transcriptase domain-containing protein</fullName>
    </recommendedName>
</protein>
<sequence length="364" mass="42646">MDNGFQVDAVYTDYSKAFDKIPHNILVKKLDLFGIHGNLLRWLDSYLRNRSQAVSIKGYLSSFIPISSGVPQGSHLGPLLFNIFINDVTNILNNSDSLLYADDTKIFMKVSSLDDCHNLQADLNNLIQYCNKNKVKLNIDKCCVISFTRKKNKILYDYNFQDISLRRVTEVRDLGVHLDSELSFRRHYDIITAKAYKMLGFIFRQSKDFKSPTTLILLFNSFVRSILEYASTVWNPQYQNHIYNIERIQNKFIKRLKYKFKNFDTNSFLSLETRRDMRDQMFLHKIINNHIDSPYLLGKMALYCKGNSRHPKTFVIKNCSSNYTKNRFAIRACESYNKSHHKTDIFSENLINFKKKIITNLKIA</sequence>
<evidence type="ECO:0000259" key="1">
    <source>
        <dbReference type="PROSITE" id="PS50878"/>
    </source>
</evidence>
<accession>A0ABQ7QN34</accession>
<name>A0ABQ7QN34_PLUXY</name>
<dbReference type="Pfam" id="PF00078">
    <property type="entry name" value="RVT_1"/>
    <property type="match status" value="1"/>
</dbReference>
<evidence type="ECO:0000313" key="2">
    <source>
        <dbReference type="EMBL" id="KAG7306323.1"/>
    </source>
</evidence>